<name>C7N7L4_SLAHD</name>
<organism evidence="1 2">
    <name type="scientific">Slackia heliotrinireducens (strain ATCC 29202 / DSM 20476 / NCTC 11029 / RHS 1)</name>
    <name type="common">Peptococcus heliotrinreducens</name>
    <dbReference type="NCBI Taxonomy" id="471855"/>
    <lineage>
        <taxon>Bacteria</taxon>
        <taxon>Bacillati</taxon>
        <taxon>Actinomycetota</taxon>
        <taxon>Coriobacteriia</taxon>
        <taxon>Eggerthellales</taxon>
        <taxon>Eggerthellaceae</taxon>
        <taxon>Slackia</taxon>
    </lineage>
</organism>
<sequence>MSFNPEDPVQMGMMALATAANECNLSNPREAELSRFLKSTLDSMQGQQHMVDVLKKLSIGFNAIISSLDGSAEWHAFMIDVASTMFDGIQGALVEAGEPLIRKAQFGDPLTSEIAYTTPSADDPAVVAKSPYTTPEKLAALSESDDWQIRAAVASNPIAPEVLLRKLATDQDEGVRSYAARNQSTPIDVLETLAADPSEYVRDFLAQNPAIPVSLMERLASDSHWRPRSGIAENPNTPKWLLSKLRTDPDARVRDLARQNIYEGDSSSFYDEEIPF</sequence>
<gene>
    <name evidence="1" type="ordered locus">Shel_18830</name>
</gene>
<dbReference type="Gene3D" id="1.25.10.10">
    <property type="entry name" value="Leucine-rich Repeat Variant"/>
    <property type="match status" value="1"/>
</dbReference>
<reference evidence="1 2" key="1">
    <citation type="journal article" date="2009" name="Stand. Genomic Sci.">
        <title>Complete genome sequence of Slackia heliotrinireducens type strain (RHS 1).</title>
        <authorList>
            <person name="Pukall R."/>
            <person name="Lapidus A."/>
            <person name="Nolan M."/>
            <person name="Copeland A."/>
            <person name="Glavina Del Rio T."/>
            <person name="Lucas S."/>
            <person name="Chen F."/>
            <person name="Tice H."/>
            <person name="Cheng J.F."/>
            <person name="Chertkov O."/>
            <person name="Bruce D."/>
            <person name="Goodwin L."/>
            <person name="Kuske C."/>
            <person name="Brettin T."/>
            <person name="Detter J.C."/>
            <person name="Han C."/>
            <person name="Pitluck S."/>
            <person name="Pati A."/>
            <person name="Mavrommatis K."/>
            <person name="Ivanova N."/>
            <person name="Ovchinnikova G."/>
            <person name="Chen A."/>
            <person name="Palaniappan K."/>
            <person name="Schneider S."/>
            <person name="Rohde M."/>
            <person name="Chain P."/>
            <person name="D'haeseleer P."/>
            <person name="Goker M."/>
            <person name="Bristow J."/>
            <person name="Eisen J.A."/>
            <person name="Markowitz V."/>
            <person name="Kyrpides N.C."/>
            <person name="Klenk H.P."/>
            <person name="Hugenholtz P."/>
        </authorList>
    </citation>
    <scope>NUCLEOTIDE SEQUENCE [LARGE SCALE GENOMIC DNA]</scope>
    <source>
        <strain evidence="2">ATCC 29202 / DSM 20476 / NCTC 11029 / RHS 1</strain>
    </source>
</reference>
<dbReference type="STRING" id="471855.Shel_18830"/>
<dbReference type="EMBL" id="CP001684">
    <property type="protein sequence ID" value="ACV22899.1"/>
    <property type="molecule type" value="Genomic_DNA"/>
</dbReference>
<dbReference type="InterPro" id="IPR011989">
    <property type="entry name" value="ARM-like"/>
</dbReference>
<evidence type="ECO:0000313" key="1">
    <source>
        <dbReference type="EMBL" id="ACV22899.1"/>
    </source>
</evidence>
<dbReference type="Proteomes" id="UP000002026">
    <property type="component" value="Chromosome"/>
</dbReference>
<dbReference type="AlphaFoldDB" id="C7N7L4"/>
<dbReference type="SUPFAM" id="SSF48371">
    <property type="entry name" value="ARM repeat"/>
    <property type="match status" value="1"/>
</dbReference>
<proteinExistence type="predicted"/>
<dbReference type="eggNOG" id="COG1413">
    <property type="taxonomic scope" value="Bacteria"/>
</dbReference>
<dbReference type="InterPro" id="IPR016024">
    <property type="entry name" value="ARM-type_fold"/>
</dbReference>
<keyword evidence="2" id="KW-1185">Reference proteome</keyword>
<dbReference type="RefSeq" id="WP_012799001.1">
    <property type="nucleotide sequence ID" value="NC_013165.1"/>
</dbReference>
<evidence type="ECO:0000313" key="2">
    <source>
        <dbReference type="Proteomes" id="UP000002026"/>
    </source>
</evidence>
<dbReference type="HOGENOM" id="CLU_1007965_0_0_11"/>
<dbReference type="KEGG" id="shi:Shel_18830"/>
<accession>C7N7L4</accession>
<protein>
    <submittedName>
        <fullName evidence="1">Leucine rich repeat protein</fullName>
    </submittedName>
</protein>